<dbReference type="Proteomes" id="UP000002009">
    <property type="component" value="Chromosome 1"/>
</dbReference>
<dbReference type="KEGG" id="mis:MICPUN_51746"/>
<dbReference type="EMBL" id="CP001574">
    <property type="protein sequence ID" value="ACO68936.1"/>
    <property type="molecule type" value="Genomic_DNA"/>
</dbReference>
<dbReference type="InParanoid" id="C1FEC2"/>
<keyword evidence="2" id="KW-1185">Reference proteome</keyword>
<reference evidence="1 2" key="1">
    <citation type="journal article" date="2009" name="Science">
        <title>Green evolution and dynamic adaptations revealed by genomes of the marine picoeukaryotes Micromonas.</title>
        <authorList>
            <person name="Worden A.Z."/>
            <person name="Lee J.H."/>
            <person name="Mock T."/>
            <person name="Rouze P."/>
            <person name="Simmons M.P."/>
            <person name="Aerts A.L."/>
            <person name="Allen A.E."/>
            <person name="Cuvelier M.L."/>
            <person name="Derelle E."/>
            <person name="Everett M.V."/>
            <person name="Foulon E."/>
            <person name="Grimwood J."/>
            <person name="Gundlach H."/>
            <person name="Henrissat B."/>
            <person name="Napoli C."/>
            <person name="McDonald S.M."/>
            <person name="Parker M.S."/>
            <person name="Rombauts S."/>
            <person name="Salamov A."/>
            <person name="Von Dassow P."/>
            <person name="Badger J.H."/>
            <person name="Coutinho P.M."/>
            <person name="Demir E."/>
            <person name="Dubchak I."/>
            <person name="Gentemann C."/>
            <person name="Eikrem W."/>
            <person name="Gready J.E."/>
            <person name="John U."/>
            <person name="Lanier W."/>
            <person name="Lindquist E.A."/>
            <person name="Lucas S."/>
            <person name="Mayer K.F."/>
            <person name="Moreau H."/>
            <person name="Not F."/>
            <person name="Otillar R."/>
            <person name="Panaud O."/>
            <person name="Pangilinan J."/>
            <person name="Paulsen I."/>
            <person name="Piegu B."/>
            <person name="Poliakov A."/>
            <person name="Robbens S."/>
            <person name="Schmutz J."/>
            <person name="Toulza E."/>
            <person name="Wyss T."/>
            <person name="Zelensky A."/>
            <person name="Zhou K."/>
            <person name="Armbrust E.V."/>
            <person name="Bhattacharya D."/>
            <person name="Goodenough U.W."/>
            <person name="Van de Peer Y."/>
            <person name="Grigoriev I.V."/>
        </authorList>
    </citation>
    <scope>NUCLEOTIDE SEQUENCE [LARGE SCALE GENOMIC DNA]</scope>
    <source>
        <strain evidence="2">RCC299 / NOUM17</strain>
    </source>
</reference>
<gene>
    <name evidence="1" type="ORF">MICPUN_51746</name>
</gene>
<organism evidence="1 2">
    <name type="scientific">Micromonas commoda (strain RCC299 / NOUM17 / CCMP2709)</name>
    <name type="common">Picoplanktonic green alga</name>
    <dbReference type="NCBI Taxonomy" id="296587"/>
    <lineage>
        <taxon>Eukaryota</taxon>
        <taxon>Viridiplantae</taxon>
        <taxon>Chlorophyta</taxon>
        <taxon>Mamiellophyceae</taxon>
        <taxon>Mamiellales</taxon>
        <taxon>Mamiellaceae</taxon>
        <taxon>Micromonas</taxon>
    </lineage>
</organism>
<evidence type="ECO:0000313" key="2">
    <source>
        <dbReference type="Proteomes" id="UP000002009"/>
    </source>
</evidence>
<evidence type="ECO:0000313" key="1">
    <source>
        <dbReference type="EMBL" id="ACO68936.1"/>
    </source>
</evidence>
<name>C1FEC2_MICCC</name>
<dbReference type="AlphaFoldDB" id="C1FEC2"/>
<sequence>MNNSTSLDTHTEFHVSVPEFRAAGDTLYRTRFSAGSRAAENRGLLSCTPFIS</sequence>
<dbReference type="GeneID" id="8250208"/>
<proteinExistence type="predicted"/>
<accession>C1FEC2</accession>
<dbReference type="RefSeq" id="XP_002507678.1">
    <property type="nucleotide sequence ID" value="XM_002507632.1"/>
</dbReference>
<protein>
    <submittedName>
        <fullName evidence="1">Uncharacterized protein</fullName>
    </submittedName>
</protein>